<evidence type="ECO:0000313" key="2">
    <source>
        <dbReference type="Proteomes" id="UP000249619"/>
    </source>
</evidence>
<dbReference type="Proteomes" id="UP000249619">
    <property type="component" value="Unassembled WGS sequence"/>
</dbReference>
<name>A0A364NAB9_STELY</name>
<dbReference type="EMBL" id="QGDH01000024">
    <property type="protein sequence ID" value="RAR14269.1"/>
    <property type="molecule type" value="Genomic_DNA"/>
</dbReference>
<accession>A0A364NAB9</accession>
<sequence length="120" mass="13315">MSDAIIDPAEVAVYFFLEAYHACLSKDSFDDINAGFQDPIAITLTPSALLASWHFPRSESIELITLRNSDTSVDLHSRKLPKEDINDIKAMLSDMLAPVLTNLTERLNHAPEYKALPSPS</sequence>
<keyword evidence="2" id="KW-1185">Reference proteome</keyword>
<proteinExistence type="predicted"/>
<dbReference type="AlphaFoldDB" id="A0A364NAB9"/>
<reference evidence="2" key="1">
    <citation type="submission" date="2018-05" db="EMBL/GenBank/DDBJ databases">
        <title>Draft genome sequence of Stemphylium lycopersici strain CIDEFI 213.</title>
        <authorList>
            <person name="Medina R."/>
            <person name="Franco M.E.E."/>
            <person name="Lucentini C.G."/>
            <person name="Saparrat M.C.N."/>
            <person name="Balatti P.A."/>
        </authorList>
    </citation>
    <scope>NUCLEOTIDE SEQUENCE [LARGE SCALE GENOMIC DNA]</scope>
    <source>
        <strain evidence="2">CIDEFI 213</strain>
    </source>
</reference>
<protein>
    <submittedName>
        <fullName evidence="1">Uncharacterized protein</fullName>
    </submittedName>
</protein>
<evidence type="ECO:0000313" key="1">
    <source>
        <dbReference type="EMBL" id="RAR14269.1"/>
    </source>
</evidence>
<organism evidence="1 2">
    <name type="scientific">Stemphylium lycopersici</name>
    <name type="common">Tomato gray leaf spot disease fungus</name>
    <name type="synonym">Thyrospora lycopersici</name>
    <dbReference type="NCBI Taxonomy" id="183478"/>
    <lineage>
        <taxon>Eukaryota</taxon>
        <taxon>Fungi</taxon>
        <taxon>Dikarya</taxon>
        <taxon>Ascomycota</taxon>
        <taxon>Pezizomycotina</taxon>
        <taxon>Dothideomycetes</taxon>
        <taxon>Pleosporomycetidae</taxon>
        <taxon>Pleosporales</taxon>
        <taxon>Pleosporineae</taxon>
        <taxon>Pleosporaceae</taxon>
        <taxon>Stemphylium</taxon>
    </lineage>
</organism>
<comment type="caution">
    <text evidence="1">The sequence shown here is derived from an EMBL/GenBank/DDBJ whole genome shotgun (WGS) entry which is preliminary data.</text>
</comment>
<gene>
    <name evidence="1" type="ORF">DDE83_002381</name>
</gene>